<keyword evidence="3" id="KW-1185">Reference proteome</keyword>
<name>I2GL84_9BACT</name>
<dbReference type="SMART" id="SM00670">
    <property type="entry name" value="PINc"/>
    <property type="match status" value="1"/>
</dbReference>
<dbReference type="SUPFAM" id="SSF88723">
    <property type="entry name" value="PIN domain-like"/>
    <property type="match status" value="1"/>
</dbReference>
<gene>
    <name evidence="2" type="ORF">BN8_03855</name>
</gene>
<evidence type="ECO:0000313" key="2">
    <source>
        <dbReference type="EMBL" id="CCH54660.1"/>
    </source>
</evidence>
<dbReference type="PANTHER" id="PTHR34610">
    <property type="entry name" value="SSL7007 PROTEIN"/>
    <property type="match status" value="1"/>
</dbReference>
<dbReference type="AlphaFoldDB" id="I2GL84"/>
<dbReference type="OrthoDB" id="9802590at2"/>
<dbReference type="InterPro" id="IPR002850">
    <property type="entry name" value="PIN_toxin-like"/>
</dbReference>
<dbReference type="InterPro" id="IPR002716">
    <property type="entry name" value="PIN_dom"/>
</dbReference>
<dbReference type="NCBIfam" id="TIGR00305">
    <property type="entry name" value="putative toxin-antitoxin system toxin component, PIN family"/>
    <property type="match status" value="1"/>
</dbReference>
<dbReference type="Pfam" id="PF13470">
    <property type="entry name" value="PIN_3"/>
    <property type="match status" value="1"/>
</dbReference>
<dbReference type="PANTHER" id="PTHR34610:SF3">
    <property type="entry name" value="SSL7007 PROTEIN"/>
    <property type="match status" value="1"/>
</dbReference>
<evidence type="ECO:0000313" key="3">
    <source>
        <dbReference type="Proteomes" id="UP000009309"/>
    </source>
</evidence>
<reference evidence="2 3" key="1">
    <citation type="journal article" date="2012" name="J. Bacteriol.">
        <title>Genome Sequence of the Filamentous Bacterium Fibrisoma limi BUZ 3T.</title>
        <authorList>
            <person name="Filippini M."/>
            <person name="Qi W."/>
            <person name="Jaenicke S."/>
            <person name="Goesmann A."/>
            <person name="Smits T.H."/>
            <person name="Bagheri H.C."/>
        </authorList>
    </citation>
    <scope>NUCLEOTIDE SEQUENCE [LARGE SCALE GENOMIC DNA]</scope>
    <source>
        <strain evidence="3">BUZ 3T</strain>
    </source>
</reference>
<dbReference type="eggNOG" id="COG1569">
    <property type="taxonomic scope" value="Bacteria"/>
</dbReference>
<sequence length="136" mass="15485">MKIVLDTNVLLVAIPNRSIYNPVFRAFLDEKFTLCITTDILDEYAEIIGERANKNIAQNTLEAIESAPNVEFVIRYYKWNLIEADHDDDKFVDCAIACNADYIVTNDGHFDVLKNVSFPKVITLTIQEFLAKLQAP</sequence>
<organism evidence="2 3">
    <name type="scientific">Fibrisoma limi BUZ 3</name>
    <dbReference type="NCBI Taxonomy" id="1185876"/>
    <lineage>
        <taxon>Bacteria</taxon>
        <taxon>Pseudomonadati</taxon>
        <taxon>Bacteroidota</taxon>
        <taxon>Cytophagia</taxon>
        <taxon>Cytophagales</taxon>
        <taxon>Spirosomataceae</taxon>
        <taxon>Fibrisoma</taxon>
    </lineage>
</organism>
<dbReference type="STRING" id="1185876.BN8_03855"/>
<dbReference type="RefSeq" id="WP_009283236.1">
    <property type="nucleotide sequence ID" value="NZ_CAIT01000007.1"/>
</dbReference>
<comment type="caution">
    <text evidence="2">The sequence shown here is derived from an EMBL/GenBank/DDBJ whole genome shotgun (WGS) entry which is preliminary data.</text>
</comment>
<evidence type="ECO:0000259" key="1">
    <source>
        <dbReference type="SMART" id="SM00670"/>
    </source>
</evidence>
<accession>I2GL84</accession>
<protein>
    <submittedName>
        <fullName evidence="2">Putative nucleic acid-binding protein</fullName>
    </submittedName>
</protein>
<dbReference type="InterPro" id="IPR029060">
    <property type="entry name" value="PIN-like_dom_sf"/>
</dbReference>
<dbReference type="Proteomes" id="UP000009309">
    <property type="component" value="Unassembled WGS sequence"/>
</dbReference>
<dbReference type="Gene3D" id="3.40.50.1010">
    <property type="entry name" value="5'-nuclease"/>
    <property type="match status" value="1"/>
</dbReference>
<proteinExistence type="predicted"/>
<feature type="domain" description="PIN" evidence="1">
    <location>
        <begin position="1"/>
        <end position="112"/>
    </location>
</feature>
<dbReference type="EMBL" id="CAIT01000007">
    <property type="protein sequence ID" value="CCH54660.1"/>
    <property type="molecule type" value="Genomic_DNA"/>
</dbReference>